<evidence type="ECO:0000256" key="10">
    <source>
        <dbReference type="ARBA" id="ARBA00031693"/>
    </source>
</evidence>
<dbReference type="SUPFAM" id="SSF55021">
    <property type="entry name" value="ACT-like"/>
    <property type="match status" value="1"/>
</dbReference>
<dbReference type="SFLD" id="SFLDG01136">
    <property type="entry name" value="C1.6:_Phosphoserine_Phosphatas"/>
    <property type="match status" value="1"/>
</dbReference>
<feature type="active site" description="Nucleophile" evidence="11">
    <location>
        <position position="311"/>
    </location>
</feature>
<comment type="cofactor">
    <cofactor evidence="1">
        <name>Mg(2+)</name>
        <dbReference type="ChEBI" id="CHEBI:18420"/>
    </cofactor>
</comment>
<evidence type="ECO:0000256" key="7">
    <source>
        <dbReference type="ARBA" id="ARBA00022801"/>
    </source>
</evidence>
<keyword evidence="5" id="KW-0028">Amino-acid biosynthesis</keyword>
<dbReference type="CDD" id="cd07500">
    <property type="entry name" value="HAD_PSP"/>
    <property type="match status" value="1"/>
</dbReference>
<feature type="compositionally biased region" description="Low complexity" evidence="12">
    <location>
        <begin position="541"/>
        <end position="555"/>
    </location>
</feature>
<dbReference type="UniPathway" id="UPA00135">
    <property type="reaction ID" value="UER00198"/>
</dbReference>
<evidence type="ECO:0000256" key="8">
    <source>
        <dbReference type="ARBA" id="ARBA00022842"/>
    </source>
</evidence>
<comment type="pathway">
    <text evidence="2">Amino-acid biosynthesis; L-serine biosynthesis; L-serine from 3-phospho-D-glycerate: step 3/3.</text>
</comment>
<dbReference type="AlphaFoldDB" id="A0A1X6PBT4"/>
<dbReference type="InterPro" id="IPR050582">
    <property type="entry name" value="HAD-like_SerB"/>
</dbReference>
<protein>
    <recommendedName>
        <fullName evidence="4">phosphoserine phosphatase</fullName>
        <ecNumber evidence="4">3.1.3.3</ecNumber>
    </recommendedName>
    <alternativeName>
        <fullName evidence="10">O-phosphoserine phosphohydrolase</fullName>
    </alternativeName>
</protein>
<evidence type="ECO:0000256" key="9">
    <source>
        <dbReference type="ARBA" id="ARBA00023299"/>
    </source>
</evidence>
<evidence type="ECO:0000256" key="5">
    <source>
        <dbReference type="ARBA" id="ARBA00022605"/>
    </source>
</evidence>
<evidence type="ECO:0000256" key="1">
    <source>
        <dbReference type="ARBA" id="ARBA00001946"/>
    </source>
</evidence>
<proteinExistence type="inferred from homology"/>
<gene>
    <name evidence="14" type="ORF">BU14_0116s0016</name>
</gene>
<dbReference type="InterPro" id="IPR002912">
    <property type="entry name" value="ACT_dom"/>
</dbReference>
<dbReference type="Pfam" id="PF12710">
    <property type="entry name" value="HAD"/>
    <property type="match status" value="1"/>
</dbReference>
<accession>A0A1X6PBT4</accession>
<dbReference type="EMBL" id="KV918818">
    <property type="protein sequence ID" value="OSX78196.1"/>
    <property type="molecule type" value="Genomic_DNA"/>
</dbReference>
<evidence type="ECO:0000259" key="13">
    <source>
        <dbReference type="PROSITE" id="PS51671"/>
    </source>
</evidence>
<keyword evidence="15" id="KW-1185">Reference proteome</keyword>
<evidence type="ECO:0000313" key="15">
    <source>
        <dbReference type="Proteomes" id="UP000218209"/>
    </source>
</evidence>
<dbReference type="NCBIfam" id="TIGR01488">
    <property type="entry name" value="HAD-SF-IB"/>
    <property type="match status" value="1"/>
</dbReference>
<dbReference type="EC" id="3.1.3.3" evidence="4"/>
<dbReference type="PANTHER" id="PTHR43344">
    <property type="entry name" value="PHOSPHOSERINE PHOSPHATASE"/>
    <property type="match status" value="1"/>
</dbReference>
<dbReference type="GO" id="GO:0000287">
    <property type="term" value="F:magnesium ion binding"/>
    <property type="evidence" value="ECO:0007669"/>
    <property type="project" value="TreeGrafter"/>
</dbReference>
<dbReference type="OrthoDB" id="27226at2759"/>
<organism evidence="14 15">
    <name type="scientific">Porphyra umbilicalis</name>
    <name type="common">Purple laver</name>
    <name type="synonym">Red alga</name>
    <dbReference type="NCBI Taxonomy" id="2786"/>
    <lineage>
        <taxon>Eukaryota</taxon>
        <taxon>Rhodophyta</taxon>
        <taxon>Bangiophyceae</taxon>
        <taxon>Bangiales</taxon>
        <taxon>Bangiaceae</taxon>
        <taxon>Porphyra</taxon>
    </lineage>
</organism>
<dbReference type="GO" id="GO:0036424">
    <property type="term" value="F:L-phosphoserine phosphatase activity"/>
    <property type="evidence" value="ECO:0007669"/>
    <property type="project" value="InterPro"/>
</dbReference>
<dbReference type="NCBIfam" id="TIGR00338">
    <property type="entry name" value="serB"/>
    <property type="match status" value="1"/>
</dbReference>
<feature type="region of interest" description="Disordered" evidence="12">
    <location>
        <begin position="210"/>
        <end position="242"/>
    </location>
</feature>
<keyword evidence="9" id="KW-0718">Serine biosynthesis</keyword>
<dbReference type="SUPFAM" id="SSF56784">
    <property type="entry name" value="HAD-like"/>
    <property type="match status" value="1"/>
</dbReference>
<dbReference type="GO" id="GO:0005737">
    <property type="term" value="C:cytoplasm"/>
    <property type="evidence" value="ECO:0007669"/>
    <property type="project" value="TreeGrafter"/>
</dbReference>
<dbReference type="InterPro" id="IPR036412">
    <property type="entry name" value="HAD-like_sf"/>
</dbReference>
<evidence type="ECO:0000313" key="14">
    <source>
        <dbReference type="EMBL" id="OSX78196.1"/>
    </source>
</evidence>
<dbReference type="SFLD" id="SFLDS00003">
    <property type="entry name" value="Haloacid_Dehalogenase"/>
    <property type="match status" value="1"/>
</dbReference>
<dbReference type="SFLD" id="SFLDF00029">
    <property type="entry name" value="phosphoserine_phosphatase"/>
    <property type="match status" value="1"/>
</dbReference>
<feature type="compositionally biased region" description="Pro residues" evidence="12">
    <location>
        <begin position="527"/>
        <end position="537"/>
    </location>
</feature>
<keyword evidence="6" id="KW-0479">Metal-binding</keyword>
<evidence type="ECO:0000256" key="6">
    <source>
        <dbReference type="ARBA" id="ARBA00022723"/>
    </source>
</evidence>
<dbReference type="PROSITE" id="PS51671">
    <property type="entry name" value="ACT"/>
    <property type="match status" value="1"/>
</dbReference>
<dbReference type="InterPro" id="IPR045865">
    <property type="entry name" value="ACT-like_dom_sf"/>
</dbReference>
<feature type="active site" description="Proton donor" evidence="11">
    <location>
        <position position="313"/>
    </location>
</feature>
<dbReference type="InterPro" id="IPR023214">
    <property type="entry name" value="HAD_sf"/>
</dbReference>
<feature type="region of interest" description="Disordered" evidence="12">
    <location>
        <begin position="519"/>
        <end position="555"/>
    </location>
</feature>
<comment type="similarity">
    <text evidence="3">Belongs to the HAD-like hydrolase superfamily. SerB family.</text>
</comment>
<dbReference type="Gene3D" id="3.30.70.260">
    <property type="match status" value="1"/>
</dbReference>
<evidence type="ECO:0000256" key="11">
    <source>
        <dbReference type="PIRSR" id="PIRSR604469-1"/>
    </source>
</evidence>
<evidence type="ECO:0000256" key="12">
    <source>
        <dbReference type="SAM" id="MobiDB-lite"/>
    </source>
</evidence>
<dbReference type="InterPro" id="IPR004469">
    <property type="entry name" value="PSP"/>
</dbReference>
<evidence type="ECO:0000256" key="3">
    <source>
        <dbReference type="ARBA" id="ARBA00009184"/>
    </source>
</evidence>
<keyword evidence="8" id="KW-0460">Magnesium</keyword>
<evidence type="ECO:0000256" key="4">
    <source>
        <dbReference type="ARBA" id="ARBA00012640"/>
    </source>
</evidence>
<dbReference type="SFLD" id="SFLDG01137">
    <property type="entry name" value="C1.6.1:_Phosphoserine_Phosphat"/>
    <property type="match status" value="1"/>
</dbReference>
<evidence type="ECO:0000256" key="2">
    <source>
        <dbReference type="ARBA" id="ARBA00005135"/>
    </source>
</evidence>
<sequence length="555" mass="58465">MASAAPTGMSPPPPVAAADRERVVIVVSGKDHPGITSAIMAAVARAGVDILDVRQTSVRRRLTLAVELEVGMDARSQSVFRELLLAAKKVGTKIDFDIPESGRSLPSVSPTSGAQAAATSDTRVRRLSPCFPSTNYVLTLLSAEAVPPRFLQSLGELLEARGFSTDKITRLSRRQLRSLELSISHAPGAGRRSGALAELLAVEADGTNWRDVGAPAGNPTTAPVSGVAPSGDGAAGDAGGGDDLESSAWALDDPDAVGTDVDVGDSVHGFNAEAMADFRSALYTFGKSQGVDVALQAESVLRRSKRLVVMDMDSTLIQQEVIDELARHAGVYEAVRDITHAAMGGGLDFNESLRQRVALLAGTPATAFRHVIDNLVYTDGAHELCRSLKKLGYRLAVISGGFTAITEHVRKELGLNYDYANQLEVGEDGRFTGRTVGPIVNAQRKADLLMTIAQQERISLNQVIAIGDGANDLPMLAVAGLGIAFNAKPAVQEAATFRINQRSLESVLYLLGFSEDDQQELSGRPQPVVPRVPPPVPTTERAGGAANGRGVVASA</sequence>
<dbReference type="PANTHER" id="PTHR43344:SF2">
    <property type="entry name" value="PHOSPHOSERINE PHOSPHATASE"/>
    <property type="match status" value="1"/>
</dbReference>
<dbReference type="Gene3D" id="3.40.50.1000">
    <property type="entry name" value="HAD superfamily/HAD-like"/>
    <property type="match status" value="1"/>
</dbReference>
<dbReference type="Pfam" id="PF13740">
    <property type="entry name" value="ACT_6"/>
    <property type="match status" value="1"/>
</dbReference>
<feature type="domain" description="ACT" evidence="13">
    <location>
        <begin position="24"/>
        <end position="99"/>
    </location>
</feature>
<dbReference type="Proteomes" id="UP000218209">
    <property type="component" value="Unassembled WGS sequence"/>
</dbReference>
<reference evidence="14 15" key="1">
    <citation type="submission" date="2017-03" db="EMBL/GenBank/DDBJ databases">
        <title>WGS assembly of Porphyra umbilicalis.</title>
        <authorList>
            <person name="Brawley S.H."/>
            <person name="Blouin N.A."/>
            <person name="Ficko-Blean E."/>
            <person name="Wheeler G.L."/>
            <person name="Lohr M."/>
            <person name="Goodson H.V."/>
            <person name="Jenkins J.W."/>
            <person name="Blaby-Haas C.E."/>
            <person name="Helliwell K.E."/>
            <person name="Chan C."/>
            <person name="Marriage T."/>
            <person name="Bhattacharya D."/>
            <person name="Klein A.S."/>
            <person name="Badis Y."/>
            <person name="Brodie J."/>
            <person name="Cao Y."/>
            <person name="Collen J."/>
            <person name="Dittami S.M."/>
            <person name="Gachon C.M."/>
            <person name="Green B.R."/>
            <person name="Karpowicz S."/>
            <person name="Kim J.W."/>
            <person name="Kudahl U."/>
            <person name="Lin S."/>
            <person name="Michel G."/>
            <person name="Mittag M."/>
            <person name="Olson B.J."/>
            <person name="Pangilinan J."/>
            <person name="Peng Y."/>
            <person name="Qiu H."/>
            <person name="Shu S."/>
            <person name="Singer J.T."/>
            <person name="Smith A.G."/>
            <person name="Sprecher B.N."/>
            <person name="Wagner V."/>
            <person name="Wang W."/>
            <person name="Wang Z.-Y."/>
            <person name="Yan J."/>
            <person name="Yarish C."/>
            <person name="Zoeuner-Riek S."/>
            <person name="Zhuang Y."/>
            <person name="Zou Y."/>
            <person name="Lindquist E.A."/>
            <person name="Grimwood J."/>
            <person name="Barry K."/>
            <person name="Rokhsar D.S."/>
            <person name="Schmutz J."/>
            <person name="Stiller J.W."/>
            <person name="Grossman A.R."/>
            <person name="Prochnik S.E."/>
        </authorList>
    </citation>
    <scope>NUCLEOTIDE SEQUENCE [LARGE SCALE GENOMIC DNA]</scope>
    <source>
        <strain evidence="14">4086291</strain>
    </source>
</reference>
<dbReference type="GO" id="GO:0006564">
    <property type="term" value="P:L-serine biosynthetic process"/>
    <property type="evidence" value="ECO:0007669"/>
    <property type="project" value="UniProtKB-KW"/>
</dbReference>
<keyword evidence="7" id="KW-0378">Hydrolase</keyword>
<name>A0A1X6PBT4_PORUM</name>